<dbReference type="InterPro" id="IPR036937">
    <property type="entry name" value="Adhesion_dom_fimbrial_sf"/>
</dbReference>
<keyword evidence="7" id="KW-1185">Reference proteome</keyword>
<organism evidence="6 7">
    <name type="scientific">Ramlibacter monticola</name>
    <dbReference type="NCBI Taxonomy" id="1926872"/>
    <lineage>
        <taxon>Bacteria</taxon>
        <taxon>Pseudomonadati</taxon>
        <taxon>Pseudomonadota</taxon>
        <taxon>Betaproteobacteria</taxon>
        <taxon>Burkholderiales</taxon>
        <taxon>Comamonadaceae</taxon>
        <taxon>Ramlibacter</taxon>
    </lineage>
</organism>
<reference evidence="6 7" key="1">
    <citation type="journal article" date="2017" name="Int. J. Syst. Evol. Microbiol.">
        <title>Ramlibacter monticola sp. nov., isolated from forest soil.</title>
        <authorList>
            <person name="Chaudhary D.K."/>
            <person name="Kim J."/>
        </authorList>
    </citation>
    <scope>NUCLEOTIDE SEQUENCE [LARGE SCALE GENOMIC DNA]</scope>
    <source>
        <strain evidence="6 7">KACC 19175</strain>
    </source>
</reference>
<evidence type="ECO:0000256" key="4">
    <source>
        <dbReference type="ARBA" id="ARBA00023263"/>
    </source>
</evidence>
<dbReference type="InterPro" id="IPR008966">
    <property type="entry name" value="Adhesion_dom_sf"/>
</dbReference>
<dbReference type="Pfam" id="PF16970">
    <property type="entry name" value="FimA"/>
    <property type="match status" value="1"/>
</dbReference>
<evidence type="ECO:0000256" key="5">
    <source>
        <dbReference type="SAM" id="SignalP"/>
    </source>
</evidence>
<comment type="subcellular location">
    <subcellularLocation>
        <location evidence="1">Fimbrium</location>
    </subcellularLocation>
</comment>
<dbReference type="PANTHER" id="PTHR33420">
    <property type="entry name" value="FIMBRIAL SUBUNIT ELFA-RELATED"/>
    <property type="match status" value="1"/>
</dbReference>
<evidence type="ECO:0000256" key="2">
    <source>
        <dbReference type="ARBA" id="ARBA00006671"/>
    </source>
</evidence>
<evidence type="ECO:0000256" key="1">
    <source>
        <dbReference type="ARBA" id="ARBA00004561"/>
    </source>
</evidence>
<evidence type="ECO:0000313" key="6">
    <source>
        <dbReference type="EMBL" id="MBL0391887.1"/>
    </source>
</evidence>
<dbReference type="GO" id="GO:0043709">
    <property type="term" value="P:cell adhesion involved in single-species biofilm formation"/>
    <property type="evidence" value="ECO:0007669"/>
    <property type="project" value="TreeGrafter"/>
</dbReference>
<dbReference type="AlphaFoldDB" id="A0A936Z035"/>
<dbReference type="RefSeq" id="WP_201674489.1">
    <property type="nucleotide sequence ID" value="NZ_JAEQNE010000002.1"/>
</dbReference>
<evidence type="ECO:0000256" key="3">
    <source>
        <dbReference type="ARBA" id="ARBA00022729"/>
    </source>
</evidence>
<dbReference type="InterPro" id="IPR039458">
    <property type="entry name" value="FimA-like"/>
</dbReference>
<keyword evidence="3 5" id="KW-0732">Signal</keyword>
<keyword evidence="4" id="KW-0281">Fimbrium</keyword>
<sequence>MNFKLFSPLLLAGVAMVSQQALASDGTITFNGEIVANTCVVNGGNGNFTVTLPKVGANSLAAIGATAGRTPFQIALSGCSWPDGTKVHSYFEAGTTVDSTTGKLITGNSTVQIALLNADGNPITAGSPDATQASQQATQMVVVTNGAATLPYFAEYYATQKAVPGMANTMVVYTIVYN</sequence>
<dbReference type="SUPFAM" id="SSF49401">
    <property type="entry name" value="Bacterial adhesins"/>
    <property type="match status" value="1"/>
</dbReference>
<dbReference type="Gene3D" id="2.60.40.1090">
    <property type="entry name" value="Fimbrial-type adhesion domain"/>
    <property type="match status" value="1"/>
</dbReference>
<dbReference type="PANTHER" id="PTHR33420:SF3">
    <property type="entry name" value="FIMBRIAL SUBUNIT ELFA"/>
    <property type="match status" value="1"/>
</dbReference>
<evidence type="ECO:0000313" key="7">
    <source>
        <dbReference type="Proteomes" id="UP000599109"/>
    </source>
</evidence>
<comment type="caution">
    <text evidence="6">The sequence shown here is derived from an EMBL/GenBank/DDBJ whole genome shotgun (WGS) entry which is preliminary data.</text>
</comment>
<protein>
    <submittedName>
        <fullName evidence="6">Type 1 fimbrial protein</fullName>
    </submittedName>
</protein>
<dbReference type="EMBL" id="JAEQNE010000002">
    <property type="protein sequence ID" value="MBL0391887.1"/>
    <property type="molecule type" value="Genomic_DNA"/>
</dbReference>
<feature type="signal peptide" evidence="5">
    <location>
        <begin position="1"/>
        <end position="23"/>
    </location>
</feature>
<proteinExistence type="inferred from homology"/>
<dbReference type="Proteomes" id="UP000599109">
    <property type="component" value="Unassembled WGS sequence"/>
</dbReference>
<gene>
    <name evidence="6" type="ORF">JJ685_12175</name>
</gene>
<accession>A0A936Z035</accession>
<feature type="chain" id="PRO_5037349077" evidence="5">
    <location>
        <begin position="24"/>
        <end position="178"/>
    </location>
</feature>
<name>A0A936Z035_9BURK</name>
<dbReference type="GO" id="GO:0009289">
    <property type="term" value="C:pilus"/>
    <property type="evidence" value="ECO:0007669"/>
    <property type="project" value="UniProtKB-SubCell"/>
</dbReference>
<comment type="similarity">
    <text evidence="2">Belongs to the fimbrial protein family.</text>
</comment>
<dbReference type="InterPro" id="IPR050263">
    <property type="entry name" value="Bact_Fimbrial_Adh_Pro"/>
</dbReference>